<keyword evidence="9" id="KW-1185">Reference proteome</keyword>
<dbReference type="CDD" id="cd00075">
    <property type="entry name" value="HATPase"/>
    <property type="match status" value="1"/>
</dbReference>
<evidence type="ECO:0000256" key="6">
    <source>
        <dbReference type="SAM" id="Phobius"/>
    </source>
</evidence>
<dbReference type="CDD" id="cd00082">
    <property type="entry name" value="HisKA"/>
    <property type="match status" value="1"/>
</dbReference>
<accession>A0ABW5DW61</accession>
<feature type="domain" description="Histidine kinase" evidence="7">
    <location>
        <begin position="349"/>
        <end position="569"/>
    </location>
</feature>
<dbReference type="InterPro" id="IPR005467">
    <property type="entry name" value="His_kinase_dom"/>
</dbReference>
<evidence type="ECO:0000256" key="3">
    <source>
        <dbReference type="ARBA" id="ARBA00022553"/>
    </source>
</evidence>
<evidence type="ECO:0000256" key="5">
    <source>
        <dbReference type="ARBA" id="ARBA00022777"/>
    </source>
</evidence>
<reference evidence="9" key="1">
    <citation type="journal article" date="2019" name="Int. J. Syst. Evol. Microbiol.">
        <title>The Global Catalogue of Microorganisms (GCM) 10K type strain sequencing project: providing services to taxonomists for standard genome sequencing and annotation.</title>
        <authorList>
            <consortium name="The Broad Institute Genomics Platform"/>
            <consortium name="The Broad Institute Genome Sequencing Center for Infectious Disease"/>
            <person name="Wu L."/>
            <person name="Ma J."/>
        </authorList>
    </citation>
    <scope>NUCLEOTIDE SEQUENCE [LARGE SCALE GENOMIC DNA]</scope>
    <source>
        <strain evidence="9">CGMCC 1.19062</strain>
    </source>
</reference>
<name>A0ABW5DW61_9PROT</name>
<dbReference type="Gene3D" id="1.10.287.130">
    <property type="match status" value="1"/>
</dbReference>
<dbReference type="InterPro" id="IPR036890">
    <property type="entry name" value="HATPase_C_sf"/>
</dbReference>
<dbReference type="PRINTS" id="PR00344">
    <property type="entry name" value="BCTRLSENSOR"/>
</dbReference>
<evidence type="ECO:0000256" key="4">
    <source>
        <dbReference type="ARBA" id="ARBA00022679"/>
    </source>
</evidence>
<protein>
    <recommendedName>
        <fullName evidence="2">histidine kinase</fullName>
        <ecNumber evidence="2">2.7.13.3</ecNumber>
    </recommendedName>
</protein>
<dbReference type="Pfam" id="PF00512">
    <property type="entry name" value="HisKA"/>
    <property type="match status" value="1"/>
</dbReference>
<evidence type="ECO:0000259" key="7">
    <source>
        <dbReference type="PROSITE" id="PS50109"/>
    </source>
</evidence>
<evidence type="ECO:0000313" key="9">
    <source>
        <dbReference type="Proteomes" id="UP001597295"/>
    </source>
</evidence>
<dbReference type="PROSITE" id="PS50109">
    <property type="entry name" value="HIS_KIN"/>
    <property type="match status" value="1"/>
</dbReference>
<dbReference type="InterPro" id="IPR003594">
    <property type="entry name" value="HATPase_dom"/>
</dbReference>
<dbReference type="EC" id="2.7.13.3" evidence="2"/>
<dbReference type="RefSeq" id="WP_379878126.1">
    <property type="nucleotide sequence ID" value="NZ_JBHUIP010000014.1"/>
</dbReference>
<dbReference type="Proteomes" id="UP001597295">
    <property type="component" value="Unassembled WGS sequence"/>
</dbReference>
<comment type="catalytic activity">
    <reaction evidence="1">
        <text>ATP + protein L-histidine = ADP + protein N-phospho-L-histidine.</text>
        <dbReference type="EC" id="2.7.13.3"/>
    </reaction>
</comment>
<feature type="transmembrane region" description="Helical" evidence="6">
    <location>
        <begin position="16"/>
        <end position="38"/>
    </location>
</feature>
<dbReference type="Pfam" id="PF02518">
    <property type="entry name" value="HATPase_c"/>
    <property type="match status" value="1"/>
</dbReference>
<evidence type="ECO:0000256" key="2">
    <source>
        <dbReference type="ARBA" id="ARBA00012438"/>
    </source>
</evidence>
<proteinExistence type="predicted"/>
<evidence type="ECO:0000313" key="8">
    <source>
        <dbReference type="EMBL" id="MFD2264963.1"/>
    </source>
</evidence>
<dbReference type="GO" id="GO:0016301">
    <property type="term" value="F:kinase activity"/>
    <property type="evidence" value="ECO:0007669"/>
    <property type="project" value="UniProtKB-KW"/>
</dbReference>
<dbReference type="InterPro" id="IPR003661">
    <property type="entry name" value="HisK_dim/P_dom"/>
</dbReference>
<gene>
    <name evidence="8" type="ORF">ACFSM5_18810</name>
</gene>
<feature type="transmembrane region" description="Helical" evidence="6">
    <location>
        <begin position="296"/>
        <end position="316"/>
    </location>
</feature>
<keyword evidence="6" id="KW-0472">Membrane</keyword>
<comment type="caution">
    <text evidence="8">The sequence shown here is derived from an EMBL/GenBank/DDBJ whole genome shotgun (WGS) entry which is preliminary data.</text>
</comment>
<dbReference type="Gene3D" id="3.30.450.20">
    <property type="entry name" value="PAS domain"/>
    <property type="match status" value="1"/>
</dbReference>
<evidence type="ECO:0000256" key="1">
    <source>
        <dbReference type="ARBA" id="ARBA00000085"/>
    </source>
</evidence>
<keyword evidence="3" id="KW-0597">Phosphoprotein</keyword>
<dbReference type="SMART" id="SM00387">
    <property type="entry name" value="HATPase_c"/>
    <property type="match status" value="1"/>
</dbReference>
<dbReference type="SUPFAM" id="SSF47384">
    <property type="entry name" value="Homodimeric domain of signal transducing histidine kinase"/>
    <property type="match status" value="1"/>
</dbReference>
<dbReference type="SMART" id="SM00388">
    <property type="entry name" value="HisKA"/>
    <property type="match status" value="1"/>
</dbReference>
<keyword evidence="5 8" id="KW-0418">Kinase</keyword>
<dbReference type="PANTHER" id="PTHR43047:SF72">
    <property type="entry name" value="OSMOSENSING HISTIDINE PROTEIN KINASE SLN1"/>
    <property type="match status" value="1"/>
</dbReference>
<dbReference type="PANTHER" id="PTHR43047">
    <property type="entry name" value="TWO-COMPONENT HISTIDINE PROTEIN KINASE"/>
    <property type="match status" value="1"/>
</dbReference>
<organism evidence="8 9">
    <name type="scientific">Lacibacterium aquatile</name>
    <dbReference type="NCBI Taxonomy" id="1168082"/>
    <lineage>
        <taxon>Bacteria</taxon>
        <taxon>Pseudomonadati</taxon>
        <taxon>Pseudomonadota</taxon>
        <taxon>Alphaproteobacteria</taxon>
        <taxon>Rhodospirillales</taxon>
        <taxon>Rhodospirillaceae</taxon>
    </lineage>
</organism>
<sequence length="582" mass="61880">MAFRVGALRRWVSRPVVFVGAFAFLCLVLFWGVAGVAIDRDRRSALKITHEEAHRTVLLMEGHALRTFDGAQLLMNIIEQWLVEPIQGVTDMAYAPPLDLLDARLDKLVAGLAIDADVRLFAANGHMIPVAGKGDARVSAAGREYFQTLMRGDDPGMVIGVPLKAADTGSFIIPIAKRVADNPYGVAVIALGLPVRIFSDHYASLGGGRSGSANLYRRDGALLTPAMGPGGQEPNREKPSWFPTDVDAEDVGGGFLSDPGHQALIAYRFVDEYPLVAVAYQPLEEALAGHMQQRTFSLILVSIATAVVLLGAFFLLRLEMARDREGEKLAAALMAADAANAAKSDFLARMSHELRTPLNAILGFSEIIAEGMFGAITERYRDYASDIRRSGKHLLSLINDILDIARIEAGKHPLLPEALEIAPLVAETSGLLAERARLNSVVFDLNFDQGLPLLWADRRAVVQMLLNLCGNAVKFAPPRTVITIAVGLSADGGLAIDVIDQGPGISAVDLPRVTEPFGAGQVRAATATEGTGLGLAITKGLIALHGGQLELLSPPGAGVTARLVFPAARLKAAAVAAPTVNA</sequence>
<dbReference type="SUPFAM" id="SSF55874">
    <property type="entry name" value="ATPase domain of HSP90 chaperone/DNA topoisomerase II/histidine kinase"/>
    <property type="match status" value="1"/>
</dbReference>
<dbReference type="InterPro" id="IPR036097">
    <property type="entry name" value="HisK_dim/P_sf"/>
</dbReference>
<dbReference type="EMBL" id="JBHUIP010000014">
    <property type="protein sequence ID" value="MFD2264963.1"/>
    <property type="molecule type" value="Genomic_DNA"/>
</dbReference>
<dbReference type="InterPro" id="IPR004358">
    <property type="entry name" value="Sig_transdc_His_kin-like_C"/>
</dbReference>
<keyword evidence="4" id="KW-0808">Transferase</keyword>
<keyword evidence="6" id="KW-1133">Transmembrane helix</keyword>
<dbReference type="Gene3D" id="3.30.565.10">
    <property type="entry name" value="Histidine kinase-like ATPase, C-terminal domain"/>
    <property type="match status" value="1"/>
</dbReference>
<keyword evidence="6" id="KW-0812">Transmembrane</keyword>